<evidence type="ECO:0000313" key="3">
    <source>
        <dbReference type="Proteomes" id="UP000030686"/>
    </source>
</evidence>
<keyword evidence="3" id="KW-1185">Reference proteome</keyword>
<feature type="chain" id="PRO_5004881511" evidence="1">
    <location>
        <begin position="26"/>
        <end position="60"/>
    </location>
</feature>
<feature type="signal peptide" evidence="1">
    <location>
        <begin position="1"/>
        <end position="25"/>
    </location>
</feature>
<protein>
    <submittedName>
        <fullName evidence="2">Genomic scaffold, ProqFM164S01</fullName>
    </submittedName>
</protein>
<name>W6PQG4_PENRF</name>
<accession>W6PQG4</accession>
<evidence type="ECO:0000256" key="1">
    <source>
        <dbReference type="SAM" id="SignalP"/>
    </source>
</evidence>
<reference evidence="2" key="1">
    <citation type="journal article" date="2014" name="Nat. Commun.">
        <title>Multiple recent horizontal transfers of a large genomic region in cheese making fungi.</title>
        <authorList>
            <person name="Cheeseman K."/>
            <person name="Ropars J."/>
            <person name="Renault P."/>
            <person name="Dupont J."/>
            <person name="Gouzy J."/>
            <person name="Branca A."/>
            <person name="Abraham A.L."/>
            <person name="Ceppi M."/>
            <person name="Conseiller E."/>
            <person name="Debuchy R."/>
            <person name="Malagnac F."/>
            <person name="Goarin A."/>
            <person name="Silar P."/>
            <person name="Lacoste S."/>
            <person name="Sallet E."/>
            <person name="Bensimon A."/>
            <person name="Giraud T."/>
            <person name="Brygoo Y."/>
        </authorList>
    </citation>
    <scope>NUCLEOTIDE SEQUENCE [LARGE SCALE GENOMIC DNA]</scope>
    <source>
        <strain evidence="2">FM164</strain>
    </source>
</reference>
<dbReference type="EMBL" id="HG792015">
    <property type="protein sequence ID" value="CDM26423.1"/>
    <property type="molecule type" value="Genomic_DNA"/>
</dbReference>
<keyword evidence="1" id="KW-0732">Signal</keyword>
<organism evidence="2 3">
    <name type="scientific">Penicillium roqueforti (strain FM164)</name>
    <dbReference type="NCBI Taxonomy" id="1365484"/>
    <lineage>
        <taxon>Eukaryota</taxon>
        <taxon>Fungi</taxon>
        <taxon>Dikarya</taxon>
        <taxon>Ascomycota</taxon>
        <taxon>Pezizomycotina</taxon>
        <taxon>Eurotiomycetes</taxon>
        <taxon>Eurotiomycetidae</taxon>
        <taxon>Eurotiales</taxon>
        <taxon>Aspergillaceae</taxon>
        <taxon>Penicillium</taxon>
    </lineage>
</organism>
<dbReference type="Proteomes" id="UP000030686">
    <property type="component" value="Unassembled WGS sequence"/>
</dbReference>
<sequence length="60" mass="6750">MRCPSAKLFVGVAIWMIWMNELSSALSTTQSIAMKQLIGREKLIGIPWYETKAFGSTENN</sequence>
<proteinExistence type="predicted"/>
<evidence type="ECO:0000313" key="2">
    <source>
        <dbReference type="EMBL" id="CDM26423.1"/>
    </source>
</evidence>
<gene>
    <name evidence="2" type="ORF">PROQFM164_S01g000232</name>
</gene>
<dbReference type="AlphaFoldDB" id="W6PQG4"/>